<gene>
    <name evidence="10" type="primary">rpe</name>
    <name evidence="15" type="ORF">GCM10007063_23660</name>
</gene>
<dbReference type="RefSeq" id="WP_188633305.1">
    <property type="nucleotide sequence ID" value="NZ_BMNQ01000037.1"/>
</dbReference>
<comment type="catalytic activity">
    <reaction evidence="1 10 11">
        <text>D-ribulose 5-phosphate = D-xylulose 5-phosphate</text>
        <dbReference type="Rhea" id="RHEA:13677"/>
        <dbReference type="ChEBI" id="CHEBI:57737"/>
        <dbReference type="ChEBI" id="CHEBI:58121"/>
        <dbReference type="EC" id="5.1.3.1"/>
    </reaction>
</comment>
<evidence type="ECO:0000256" key="4">
    <source>
        <dbReference type="ARBA" id="ARBA00001947"/>
    </source>
</evidence>
<evidence type="ECO:0000256" key="13">
    <source>
        <dbReference type="PIRSR" id="PIRSR001461-2"/>
    </source>
</evidence>
<dbReference type="GO" id="GO:0046872">
    <property type="term" value="F:metal ion binding"/>
    <property type="evidence" value="ECO:0007669"/>
    <property type="project" value="UniProtKB-UniRule"/>
</dbReference>
<feature type="binding site" evidence="10 14">
    <location>
        <begin position="193"/>
        <end position="194"/>
    </location>
    <ligand>
        <name>substrate</name>
    </ligand>
</feature>
<comment type="caution">
    <text evidence="10">Lacks conserved residue(s) required for the propagation of feature annotation.</text>
</comment>
<comment type="similarity">
    <text evidence="6 10 11">Belongs to the ribulose-phosphate 3-epimerase family.</text>
</comment>
<dbReference type="SUPFAM" id="SSF51366">
    <property type="entry name" value="Ribulose-phoshate binding barrel"/>
    <property type="match status" value="1"/>
</dbReference>
<dbReference type="Gene3D" id="3.20.20.70">
    <property type="entry name" value="Aldolase class I"/>
    <property type="match status" value="1"/>
</dbReference>
<evidence type="ECO:0000256" key="14">
    <source>
        <dbReference type="PIRSR" id="PIRSR001461-3"/>
    </source>
</evidence>
<dbReference type="PROSITE" id="PS01086">
    <property type="entry name" value="RIBUL_P_3_EPIMER_2"/>
    <property type="match status" value="1"/>
</dbReference>
<dbReference type="GO" id="GO:0006098">
    <property type="term" value="P:pentose-phosphate shunt"/>
    <property type="evidence" value="ECO:0007669"/>
    <property type="project" value="UniProtKB-UniRule"/>
</dbReference>
<feature type="binding site" evidence="10 13">
    <location>
        <position position="31"/>
    </location>
    <ligand>
        <name>a divalent metal cation</name>
        <dbReference type="ChEBI" id="CHEBI:60240"/>
    </ligand>
</feature>
<dbReference type="EC" id="5.1.3.1" evidence="7 10"/>
<proteinExistence type="inferred from homology"/>
<sequence>MKIAPSVYAADIMNLNEQLLELEKNGIDMLHVDVMDGHFVKGMAFGQEHVAMIRRSTAFFLDVHLMVRQPERVIPSIAKAGADMITVHAEATEQLKRTLQQIKKSGVQAGVVLNPGTQPEAIRYVLNDIEMVLIMTVNPGEGGQAFMEDMLPKIAEVQKMVEHTSIDIEVDGSIDDVTAKSSMNAGANIFVSGSYVFNGNITEQIVKLKKVLI</sequence>
<dbReference type="Pfam" id="PF00834">
    <property type="entry name" value="Ribul_P_3_epim"/>
    <property type="match status" value="1"/>
</dbReference>
<evidence type="ECO:0000256" key="8">
    <source>
        <dbReference type="ARBA" id="ARBA00022723"/>
    </source>
</evidence>
<comment type="cofactor">
    <cofactor evidence="2">
        <name>Mn(2+)</name>
        <dbReference type="ChEBI" id="CHEBI:29035"/>
    </cofactor>
</comment>
<dbReference type="NCBIfam" id="NF004076">
    <property type="entry name" value="PRK05581.1-4"/>
    <property type="match status" value="1"/>
</dbReference>
<dbReference type="PANTHER" id="PTHR11749">
    <property type="entry name" value="RIBULOSE-5-PHOSPHATE-3-EPIMERASE"/>
    <property type="match status" value="1"/>
</dbReference>
<dbReference type="CDD" id="cd00429">
    <property type="entry name" value="RPE"/>
    <property type="match status" value="1"/>
</dbReference>
<feature type="binding site" evidence="10 14">
    <location>
        <position position="64"/>
    </location>
    <ligand>
        <name>substrate</name>
    </ligand>
</feature>
<evidence type="ECO:0000313" key="16">
    <source>
        <dbReference type="Proteomes" id="UP000658382"/>
    </source>
</evidence>
<dbReference type="InterPro" id="IPR011060">
    <property type="entry name" value="RibuloseP-bd_barrel"/>
</dbReference>
<dbReference type="GO" id="GO:0019323">
    <property type="term" value="P:pentose catabolic process"/>
    <property type="evidence" value="ECO:0007669"/>
    <property type="project" value="UniProtKB-UniRule"/>
</dbReference>
<feature type="active site" description="Proton acceptor" evidence="10 12">
    <location>
        <position position="33"/>
    </location>
</feature>
<evidence type="ECO:0000256" key="1">
    <source>
        <dbReference type="ARBA" id="ARBA00001782"/>
    </source>
</evidence>
<dbReference type="InterPro" id="IPR026019">
    <property type="entry name" value="Ribul_P_3_epim"/>
</dbReference>
<evidence type="ECO:0000256" key="5">
    <source>
        <dbReference type="ARBA" id="ARBA00001954"/>
    </source>
</evidence>
<keyword evidence="13" id="KW-0170">Cobalt</keyword>
<dbReference type="InterPro" id="IPR013785">
    <property type="entry name" value="Aldolase_TIM"/>
</dbReference>
<feature type="binding site" evidence="10 13">
    <location>
        <position position="33"/>
    </location>
    <ligand>
        <name>a divalent metal cation</name>
        <dbReference type="ChEBI" id="CHEBI:60240"/>
    </ligand>
</feature>
<keyword evidence="13" id="KW-0862">Zinc</keyword>
<feature type="binding site" evidence="14">
    <location>
        <begin position="140"/>
        <end position="143"/>
    </location>
    <ligand>
        <name>substrate</name>
    </ligand>
</feature>
<evidence type="ECO:0000256" key="7">
    <source>
        <dbReference type="ARBA" id="ARBA00013188"/>
    </source>
</evidence>
<evidence type="ECO:0000256" key="2">
    <source>
        <dbReference type="ARBA" id="ARBA00001936"/>
    </source>
</evidence>
<comment type="pathway">
    <text evidence="10">Carbohydrate degradation.</text>
</comment>
<evidence type="ECO:0000256" key="9">
    <source>
        <dbReference type="ARBA" id="ARBA00023235"/>
    </source>
</evidence>
<dbReference type="InterPro" id="IPR000056">
    <property type="entry name" value="Ribul_P_3_epim-like"/>
</dbReference>
<evidence type="ECO:0000256" key="10">
    <source>
        <dbReference type="HAMAP-Rule" id="MF_02227"/>
    </source>
</evidence>
<dbReference type="HAMAP" id="MF_02227">
    <property type="entry name" value="RPE"/>
    <property type="match status" value="1"/>
</dbReference>
<name>A0A917PZG7_9BACI</name>
<keyword evidence="13" id="KW-0464">Manganese</keyword>
<evidence type="ECO:0000256" key="12">
    <source>
        <dbReference type="PIRSR" id="PIRSR001461-1"/>
    </source>
</evidence>
<protein>
    <recommendedName>
        <fullName evidence="7 10">Ribulose-phosphate 3-epimerase</fullName>
        <ecNumber evidence="7 10">5.1.3.1</ecNumber>
    </recommendedName>
</protein>
<evidence type="ECO:0000256" key="3">
    <source>
        <dbReference type="ARBA" id="ARBA00001941"/>
    </source>
</evidence>
<keyword evidence="8 10" id="KW-0479">Metal-binding</keyword>
<evidence type="ECO:0000313" key="15">
    <source>
        <dbReference type="EMBL" id="GGK00647.1"/>
    </source>
</evidence>
<evidence type="ECO:0000256" key="6">
    <source>
        <dbReference type="ARBA" id="ARBA00009541"/>
    </source>
</evidence>
<dbReference type="Proteomes" id="UP000658382">
    <property type="component" value="Unassembled WGS sequence"/>
</dbReference>
<reference evidence="15" key="2">
    <citation type="submission" date="2020-09" db="EMBL/GenBank/DDBJ databases">
        <authorList>
            <person name="Sun Q."/>
            <person name="Ohkuma M."/>
        </authorList>
    </citation>
    <scope>NUCLEOTIDE SEQUENCE</scope>
    <source>
        <strain evidence="15">JCM 12580</strain>
    </source>
</reference>
<feature type="binding site" evidence="10 14">
    <location>
        <position position="6"/>
    </location>
    <ligand>
        <name>substrate</name>
    </ligand>
</feature>
<evidence type="ECO:0000256" key="11">
    <source>
        <dbReference type="PIRNR" id="PIRNR001461"/>
    </source>
</evidence>
<accession>A0A917PZG7</accession>
<dbReference type="PIRSF" id="PIRSF001461">
    <property type="entry name" value="RPE"/>
    <property type="match status" value="1"/>
</dbReference>
<feature type="binding site" evidence="10 13">
    <location>
        <position position="171"/>
    </location>
    <ligand>
        <name>a divalent metal cation</name>
        <dbReference type="ChEBI" id="CHEBI:60240"/>
    </ligand>
</feature>
<dbReference type="FunFam" id="3.20.20.70:FF:000004">
    <property type="entry name" value="Ribulose-phosphate 3-epimerase"/>
    <property type="match status" value="1"/>
</dbReference>
<dbReference type="GO" id="GO:0004750">
    <property type="term" value="F:D-ribulose-phosphate 3-epimerase activity"/>
    <property type="evidence" value="ECO:0007669"/>
    <property type="project" value="UniProtKB-UniRule"/>
</dbReference>
<keyword evidence="16" id="KW-1185">Reference proteome</keyword>
<comment type="caution">
    <text evidence="15">The sequence shown here is derived from an EMBL/GenBank/DDBJ whole genome shotgun (WGS) entry which is preliminary data.</text>
</comment>
<dbReference type="GO" id="GO:0005737">
    <property type="term" value="C:cytoplasm"/>
    <property type="evidence" value="ECO:0007669"/>
    <property type="project" value="UniProtKB-ARBA"/>
</dbReference>
<comment type="cofactor">
    <cofactor evidence="10 13">
        <name>a divalent metal cation</name>
        <dbReference type="ChEBI" id="CHEBI:60240"/>
    </cofactor>
    <text evidence="10 13">Binds 1 divalent metal cation per subunit.</text>
</comment>
<feature type="active site" description="Proton donor" evidence="10 12">
    <location>
        <position position="171"/>
    </location>
</feature>
<comment type="function">
    <text evidence="10">Catalyzes the reversible epimerization of D-ribulose 5-phosphate to D-xylulose 5-phosphate.</text>
</comment>
<comment type="cofactor">
    <cofactor evidence="5">
        <name>Fe(2+)</name>
        <dbReference type="ChEBI" id="CHEBI:29033"/>
    </cofactor>
</comment>
<dbReference type="EMBL" id="BMNQ01000037">
    <property type="protein sequence ID" value="GGK00647.1"/>
    <property type="molecule type" value="Genomic_DNA"/>
</dbReference>
<comment type="cofactor">
    <cofactor evidence="4">
        <name>Zn(2+)</name>
        <dbReference type="ChEBI" id="CHEBI:29105"/>
    </cofactor>
</comment>
<organism evidence="15 16">
    <name type="scientific">Lentibacillus kapialis</name>
    <dbReference type="NCBI Taxonomy" id="340214"/>
    <lineage>
        <taxon>Bacteria</taxon>
        <taxon>Bacillati</taxon>
        <taxon>Bacillota</taxon>
        <taxon>Bacilli</taxon>
        <taxon>Bacillales</taxon>
        <taxon>Bacillaceae</taxon>
        <taxon>Lentibacillus</taxon>
    </lineage>
</organism>
<reference evidence="15" key="1">
    <citation type="journal article" date="2014" name="Int. J. Syst. Evol. Microbiol.">
        <title>Complete genome sequence of Corynebacterium casei LMG S-19264T (=DSM 44701T), isolated from a smear-ripened cheese.</title>
        <authorList>
            <consortium name="US DOE Joint Genome Institute (JGI-PGF)"/>
            <person name="Walter F."/>
            <person name="Albersmeier A."/>
            <person name="Kalinowski J."/>
            <person name="Ruckert C."/>
        </authorList>
    </citation>
    <scope>NUCLEOTIDE SEQUENCE</scope>
    <source>
        <strain evidence="15">JCM 12580</strain>
    </source>
</reference>
<keyword evidence="10 11" id="KW-0119">Carbohydrate metabolism</keyword>
<comment type="cofactor">
    <cofactor evidence="3">
        <name>Co(2+)</name>
        <dbReference type="ChEBI" id="CHEBI:48828"/>
    </cofactor>
</comment>
<feature type="binding site" evidence="10 13">
    <location>
        <position position="64"/>
    </location>
    <ligand>
        <name>a divalent metal cation</name>
        <dbReference type="ChEBI" id="CHEBI:60240"/>
    </ligand>
</feature>
<dbReference type="NCBIfam" id="TIGR01163">
    <property type="entry name" value="rpe"/>
    <property type="match status" value="1"/>
</dbReference>
<keyword evidence="9 10" id="KW-0413">Isomerase</keyword>
<dbReference type="AlphaFoldDB" id="A0A917PZG7"/>